<evidence type="ECO:0000313" key="3">
    <source>
        <dbReference type="EMBL" id="KAG0489215.1"/>
    </source>
</evidence>
<reference evidence="3 4" key="1">
    <citation type="journal article" date="2020" name="Nat. Food">
        <title>A phased Vanilla planifolia genome enables genetic improvement of flavour and production.</title>
        <authorList>
            <person name="Hasing T."/>
            <person name="Tang H."/>
            <person name="Brym M."/>
            <person name="Khazi F."/>
            <person name="Huang T."/>
            <person name="Chambers A.H."/>
        </authorList>
    </citation>
    <scope>NUCLEOTIDE SEQUENCE [LARGE SCALE GENOMIC DNA]</scope>
    <source>
        <tissue evidence="3">Leaf</tissue>
    </source>
</reference>
<evidence type="ECO:0000256" key="1">
    <source>
        <dbReference type="ARBA" id="ARBA00022729"/>
    </source>
</evidence>
<dbReference type="PANTHER" id="PTHR31044">
    <property type="entry name" value="BETA-1,3 GLUCANASE"/>
    <property type="match status" value="1"/>
</dbReference>
<keyword evidence="1" id="KW-0732">Signal</keyword>
<evidence type="ECO:0000313" key="4">
    <source>
        <dbReference type="Proteomes" id="UP000636800"/>
    </source>
</evidence>
<dbReference type="Gene3D" id="1.20.58.1040">
    <property type="match status" value="1"/>
</dbReference>
<evidence type="ECO:0000259" key="2">
    <source>
        <dbReference type="SMART" id="SM00768"/>
    </source>
</evidence>
<proteinExistence type="predicted"/>
<accession>A0A835RBI5</accession>
<gene>
    <name evidence="3" type="ORF">HPP92_008026</name>
</gene>
<dbReference type="GO" id="GO:0009506">
    <property type="term" value="C:plasmodesma"/>
    <property type="evidence" value="ECO:0007669"/>
    <property type="project" value="UniProtKB-ARBA"/>
</dbReference>
<sequence>MKFWEEMDLRDLWWFIFIIVFLFSGSLAKQLKDSSIDIPSSATTLVTMTKPEAGKKRERTSNIPIKVLSRTQLKLLEPMPEMDVVTPIARVPVFNPSNPTAPTTPTFNPNFPVTTPSTPVMTPTNPYPYTAPGIGPPQSSSGQSWCIASQTASQTALQVALDYACGYGGADCSAIQPGASCYNPDTVHDHASYAFNSYYQKNPTPTGCDFGGTAIITNIDPSTSMCQYPSLSMSSSVLNATNPVGTSIYGSVPPDSTGRASDPKAVPFLLAMMCLFISIGQ</sequence>
<dbReference type="Pfam" id="PF07983">
    <property type="entry name" value="X8"/>
    <property type="match status" value="1"/>
</dbReference>
<dbReference type="EMBL" id="JADCNL010000003">
    <property type="protein sequence ID" value="KAG0489215.1"/>
    <property type="molecule type" value="Genomic_DNA"/>
</dbReference>
<dbReference type="SMART" id="SM00768">
    <property type="entry name" value="X8"/>
    <property type="match status" value="1"/>
</dbReference>
<comment type="caution">
    <text evidence="3">The sequence shown here is derived from an EMBL/GenBank/DDBJ whole genome shotgun (WGS) entry which is preliminary data.</text>
</comment>
<feature type="domain" description="X8" evidence="2">
    <location>
        <begin position="144"/>
        <end position="228"/>
    </location>
</feature>
<name>A0A835RBI5_VANPL</name>
<dbReference type="PANTHER" id="PTHR31044:SF52">
    <property type="entry name" value="OS01G0631500 PROTEIN"/>
    <property type="match status" value="1"/>
</dbReference>
<dbReference type="InterPro" id="IPR012946">
    <property type="entry name" value="X8"/>
</dbReference>
<dbReference type="OrthoDB" id="1859415at2759"/>
<keyword evidence="4" id="KW-1185">Reference proteome</keyword>
<organism evidence="3 4">
    <name type="scientific">Vanilla planifolia</name>
    <name type="common">Vanilla</name>
    <dbReference type="NCBI Taxonomy" id="51239"/>
    <lineage>
        <taxon>Eukaryota</taxon>
        <taxon>Viridiplantae</taxon>
        <taxon>Streptophyta</taxon>
        <taxon>Embryophyta</taxon>
        <taxon>Tracheophyta</taxon>
        <taxon>Spermatophyta</taxon>
        <taxon>Magnoliopsida</taxon>
        <taxon>Liliopsida</taxon>
        <taxon>Asparagales</taxon>
        <taxon>Orchidaceae</taxon>
        <taxon>Vanilloideae</taxon>
        <taxon>Vanilleae</taxon>
        <taxon>Vanilla</taxon>
    </lineage>
</organism>
<protein>
    <recommendedName>
        <fullName evidence="2">X8 domain-containing protein</fullName>
    </recommendedName>
</protein>
<dbReference type="AlphaFoldDB" id="A0A835RBI5"/>
<dbReference type="InterPro" id="IPR044788">
    <property type="entry name" value="X8_dom_prot"/>
</dbReference>
<dbReference type="FunFam" id="1.20.58.1040:FF:000007">
    <property type="entry name" value="PLASMODESMATA CALLOSE-BINDING PROTEIN 2"/>
    <property type="match status" value="1"/>
</dbReference>
<dbReference type="Proteomes" id="UP000636800">
    <property type="component" value="Chromosome 3"/>
</dbReference>